<protein>
    <submittedName>
        <fullName evidence="2">Abscission ut checkpoint regulator</fullName>
    </submittedName>
</protein>
<dbReference type="SUPFAM" id="SSF57845">
    <property type="entry name" value="B-box zinc-binding domain"/>
    <property type="match status" value="1"/>
</dbReference>
<dbReference type="EMBL" id="VNKQ01000004">
    <property type="protein sequence ID" value="KAG0651395.1"/>
    <property type="molecule type" value="Genomic_DNA"/>
</dbReference>
<dbReference type="InterPro" id="IPR044553">
    <property type="entry name" value="Bbox1_ANCHR"/>
</dbReference>
<keyword evidence="3" id="KW-1185">Reference proteome</keyword>
<evidence type="ECO:0000256" key="1">
    <source>
        <dbReference type="SAM" id="MobiDB-lite"/>
    </source>
</evidence>
<proteinExistence type="predicted"/>
<reference evidence="2" key="1">
    <citation type="submission" date="2019-07" db="EMBL/GenBank/DDBJ databases">
        <title>Hyphodiscus hymeniophilus genome sequencing and assembly.</title>
        <authorList>
            <person name="Kramer G."/>
            <person name="Nodwell J."/>
        </authorList>
    </citation>
    <scope>NUCLEOTIDE SEQUENCE</scope>
    <source>
        <strain evidence="2">ATCC 34498</strain>
    </source>
</reference>
<feature type="compositionally biased region" description="Low complexity" evidence="1">
    <location>
        <begin position="248"/>
        <end position="258"/>
    </location>
</feature>
<evidence type="ECO:0000313" key="3">
    <source>
        <dbReference type="Proteomes" id="UP000785200"/>
    </source>
</evidence>
<dbReference type="Proteomes" id="UP000785200">
    <property type="component" value="Unassembled WGS sequence"/>
</dbReference>
<name>A0A9P6VNQ5_9HELO</name>
<evidence type="ECO:0000313" key="2">
    <source>
        <dbReference type="EMBL" id="KAG0651395.1"/>
    </source>
</evidence>
<feature type="compositionally biased region" description="Basic and acidic residues" evidence="1">
    <location>
        <begin position="117"/>
        <end position="132"/>
    </location>
</feature>
<feature type="compositionally biased region" description="Basic and acidic residues" evidence="1">
    <location>
        <begin position="148"/>
        <end position="173"/>
    </location>
</feature>
<dbReference type="AlphaFoldDB" id="A0A9P6VNQ5"/>
<dbReference type="PANTHER" id="PTHR46603:SF1">
    <property type="entry name" value="ABSCISSION_NOCUT CHECKPOINT REGULATOR"/>
    <property type="match status" value="1"/>
</dbReference>
<dbReference type="OrthoDB" id="5407799at2759"/>
<organism evidence="2 3">
    <name type="scientific">Hyphodiscus hymeniophilus</name>
    <dbReference type="NCBI Taxonomy" id="353542"/>
    <lineage>
        <taxon>Eukaryota</taxon>
        <taxon>Fungi</taxon>
        <taxon>Dikarya</taxon>
        <taxon>Ascomycota</taxon>
        <taxon>Pezizomycotina</taxon>
        <taxon>Leotiomycetes</taxon>
        <taxon>Helotiales</taxon>
        <taxon>Hyphodiscaceae</taxon>
        <taxon>Hyphodiscus</taxon>
    </lineage>
</organism>
<dbReference type="PANTHER" id="PTHR46603">
    <property type="entry name" value="ABSCISSION/NOCUT CHECKPOINT REGULATOR"/>
    <property type="match status" value="1"/>
</dbReference>
<dbReference type="CDD" id="cd19817">
    <property type="entry name" value="Bbox1_ANCHR-like"/>
    <property type="match status" value="1"/>
</dbReference>
<dbReference type="Pfam" id="PF22586">
    <property type="entry name" value="ANCHR-like_BBOX"/>
    <property type="match status" value="1"/>
</dbReference>
<sequence>MSDPPSYDDDLLARLNALKKSSIQLDSTKSKPIFNNPKQATPDSDLSARLRSLRNGSLSPSPAPAAKAPQSRLFPVPTASFDATEEHDPLRSTGDIDDKTLDELLAELGPDDQWNLHPEDPDDIQKLLDEAKTTLPSNNEEPELPEAAPDREEKRTTTGRTKDGRAYLTKDLDMSVFALDDGDSKAETEQRSRLEDESREAQDIVAKLMDEVALEKTNEPPESDEDTKNTARDDGEDHDSRLSLPSAPTKLPEPTTTEPSRKSIDFESDITARMAVLRGLGATNELGLPSAPTFKPMDKPVKGVMKKYTDDEVESWCIICQDDATVKCVGCDGDLYCANCWKEGHIGPDVGWEERKHKWTKFRKPN</sequence>
<feature type="region of interest" description="Disordered" evidence="1">
    <location>
        <begin position="23"/>
        <end position="262"/>
    </location>
</feature>
<feature type="compositionally biased region" description="Basic and acidic residues" evidence="1">
    <location>
        <begin position="182"/>
        <end position="219"/>
    </location>
</feature>
<feature type="compositionally biased region" description="Basic and acidic residues" evidence="1">
    <location>
        <begin position="84"/>
        <end position="102"/>
    </location>
</feature>
<comment type="caution">
    <text evidence="2">The sequence shown here is derived from an EMBL/GenBank/DDBJ whole genome shotgun (WGS) entry which is preliminary data.</text>
</comment>
<feature type="compositionally biased region" description="Low complexity" evidence="1">
    <location>
        <begin position="57"/>
        <end position="71"/>
    </location>
</feature>
<gene>
    <name evidence="2" type="ORF">D0Z07_1995</name>
</gene>
<feature type="compositionally biased region" description="Basic and acidic residues" evidence="1">
    <location>
        <begin position="226"/>
        <end position="241"/>
    </location>
</feature>
<accession>A0A9P6VNQ5</accession>